<sequence length="1053" mass="117877">MGRKGKKTRVSRQEEEQIESEVDGEMESEVEEEEQQEHMTQSSANEKSLYEVLGVEKAASQQEIKKAYYKLALRLHPDKNPGDEDAKEKFQLLQKVISILGDEEKRAVYDQTGCVDDADLAGDVVQNLKDFFRTFYKKVSEADIEEFEANYRGSDSEKKDLIDLYKEWQGNMSRLFCSMLCSDPKLDSHRFKDILDEAISAGDVKRTKAYQKWAKRISETKPPTSPLKRRAKSKKEPEADLFAIISERQSKRKNQVTSFLSSLESKYGGSNASSEPTEEEFEAIQKKMESRRKSSRKSNQNKITIHAILTPYLIARHKSLDTAEVKSKMEDYEVIEQIGRGAFGSAFLVLHKTEKKKYVLKKIRLAKQTEKFKRTAHQEMNLIAKLNNPYIVEYKDSWVDKGNCVCIVTGYCEGGDMAAIIKKARGIFLPEEKLCKWLAQLLLAVDYLHSNRVLHRDLKCSNIFLTKENDIRLGDFGLAKLLNTEDLASSVVGTPNYMCPELLADIPYGYKSDIWSLGCCMFEIAAHQPAFRAPDMAGLINKINRSCISPLPIVYSSSLKQIIKSMLRKNPEHRPTAAELLRHPHLQPHLLRCRNASSVFLPIYPINNSKEKTRRKSLPAKLSVGKDNRDKDVGASKQPEYEYPFERNVEAQRSNLPQNDKLTSMSSTEYSLENKAVDPTSCSVEVSDGPKDSSTDSETSVCNGEKQADCSSPPQKDGTEIESTSESIPNSQHEADCSSPPQKDGTEIESTSESIPNSQHEEEEPSALRFQDLQEVDVKIVTSKDQATFCSGQFPEEVQTEGKGDIVDETRKLEMPSLSCANHDAASDDKSPPSTVNEPYAEALQKPESPDVYTESTHIEYLSSESNDVLPCKDEIQAKPENNNRSMDTEKDDIHAMTNAQLLSKLAALTGDEAKSEWENPSQQRADALESLLELCARLLKQEKIDELAGVLKPFGEEMAKNDTREPPIKDPKTGKVADAPLVGEGAGAEISSAAKAALMEAATTRTAQEIFFNSMMQNARVMLAASTCLGDEERVLIRFALCRIHKVAGTAV</sequence>
<dbReference type="EMBL" id="RCHU02000006">
    <property type="protein sequence ID" value="KAL3585378.1"/>
    <property type="molecule type" value="Genomic_DNA"/>
</dbReference>
<protein>
    <submittedName>
        <fullName evidence="1">Uncharacterized protein</fullName>
    </submittedName>
</protein>
<gene>
    <name evidence="1" type="ORF">D5086_012245</name>
</gene>
<comment type="caution">
    <text evidence="1">The sequence shown here is derived from an EMBL/GenBank/DDBJ whole genome shotgun (WGS) entry which is preliminary data.</text>
</comment>
<accession>A0ACC4C334</accession>
<keyword evidence="2" id="KW-1185">Reference proteome</keyword>
<reference evidence="1 2" key="1">
    <citation type="journal article" date="2024" name="Plant Biotechnol. J.">
        <title>Genome and CRISPR/Cas9 system of a widespread forest tree (Populus alba) in the world.</title>
        <authorList>
            <person name="Liu Y.J."/>
            <person name="Jiang P.F."/>
            <person name="Han X.M."/>
            <person name="Li X.Y."/>
            <person name="Wang H.M."/>
            <person name="Wang Y.J."/>
            <person name="Wang X.X."/>
            <person name="Zeng Q.Y."/>
        </authorList>
    </citation>
    <scope>NUCLEOTIDE SEQUENCE [LARGE SCALE GENOMIC DNA]</scope>
    <source>
        <strain evidence="2">cv. PAL-ZL1</strain>
    </source>
</reference>
<name>A0ACC4C334_POPAL</name>
<evidence type="ECO:0000313" key="2">
    <source>
        <dbReference type="Proteomes" id="UP000309997"/>
    </source>
</evidence>
<organism evidence="1 2">
    <name type="scientific">Populus alba</name>
    <name type="common">White poplar</name>
    <dbReference type="NCBI Taxonomy" id="43335"/>
    <lineage>
        <taxon>Eukaryota</taxon>
        <taxon>Viridiplantae</taxon>
        <taxon>Streptophyta</taxon>
        <taxon>Embryophyta</taxon>
        <taxon>Tracheophyta</taxon>
        <taxon>Spermatophyta</taxon>
        <taxon>Magnoliopsida</taxon>
        <taxon>eudicotyledons</taxon>
        <taxon>Gunneridae</taxon>
        <taxon>Pentapetalae</taxon>
        <taxon>rosids</taxon>
        <taxon>fabids</taxon>
        <taxon>Malpighiales</taxon>
        <taxon>Salicaceae</taxon>
        <taxon>Saliceae</taxon>
        <taxon>Populus</taxon>
    </lineage>
</organism>
<proteinExistence type="predicted"/>
<dbReference type="Proteomes" id="UP000309997">
    <property type="component" value="Unassembled WGS sequence"/>
</dbReference>
<evidence type="ECO:0000313" key="1">
    <source>
        <dbReference type="EMBL" id="KAL3585378.1"/>
    </source>
</evidence>